<keyword evidence="2" id="KW-0472">Membrane</keyword>
<evidence type="ECO:0000313" key="3">
    <source>
        <dbReference type="EMBL" id="MCY1078145.1"/>
    </source>
</evidence>
<evidence type="ECO:0000256" key="2">
    <source>
        <dbReference type="SAM" id="Phobius"/>
    </source>
</evidence>
<organism evidence="3 4">
    <name type="scientific">Archangium lansingense</name>
    <dbReference type="NCBI Taxonomy" id="2995310"/>
    <lineage>
        <taxon>Bacteria</taxon>
        <taxon>Pseudomonadati</taxon>
        <taxon>Myxococcota</taxon>
        <taxon>Myxococcia</taxon>
        <taxon>Myxococcales</taxon>
        <taxon>Cystobacterineae</taxon>
        <taxon>Archangiaceae</taxon>
        <taxon>Archangium</taxon>
    </lineage>
</organism>
<dbReference type="Proteomes" id="UP001207654">
    <property type="component" value="Unassembled WGS sequence"/>
</dbReference>
<protein>
    <recommendedName>
        <fullName evidence="5">Protein kinase</fullName>
    </recommendedName>
</protein>
<feature type="region of interest" description="Disordered" evidence="1">
    <location>
        <begin position="1"/>
        <end position="30"/>
    </location>
</feature>
<dbReference type="RefSeq" id="WP_267536937.1">
    <property type="nucleotide sequence ID" value="NZ_JAPNKA010000001.1"/>
</dbReference>
<comment type="caution">
    <text evidence="3">The sequence shown here is derived from an EMBL/GenBank/DDBJ whole genome shotgun (WGS) entry which is preliminary data.</text>
</comment>
<gene>
    <name evidence="3" type="ORF">OV287_27080</name>
</gene>
<reference evidence="3 4" key="1">
    <citation type="submission" date="2022-11" db="EMBL/GenBank/DDBJ databases">
        <title>Minimal conservation of predation-associated metabolite biosynthetic gene clusters underscores biosynthetic potential of Myxococcota including descriptions for ten novel species: Archangium lansinium sp. nov., Myxococcus landrumus sp. nov., Nannocystis bai.</title>
        <authorList>
            <person name="Ahearne A."/>
            <person name="Stevens C."/>
            <person name="Phillips K."/>
        </authorList>
    </citation>
    <scope>NUCLEOTIDE SEQUENCE [LARGE SCALE GENOMIC DNA]</scope>
    <source>
        <strain evidence="3 4">MIWBW</strain>
    </source>
</reference>
<keyword evidence="4" id="KW-1185">Reference proteome</keyword>
<feature type="transmembrane region" description="Helical" evidence="2">
    <location>
        <begin position="128"/>
        <end position="148"/>
    </location>
</feature>
<sequence length="253" mass="27930">MDEQKQAETREENPEQLGPYQLQEQMPQTTHSQDELYRAMHETSGATALVLKLNAEQDASAMKDWRVSLISSSASPGYVAMQVEQTPWSRAPDRQSVESLVFTFEGVREAVQRMARAVPENYESRPQWRLGLGVASAAAVCALLLALVHMRHKEPTAPNGAVEATASPDAPALLVQTAKPTPSTITYPLPAKPFRNQAKTPCMPRKGEVEINGGCWIELAKRPPCYEDQAEHQGKCYMPVAERPKPEPSAIQP</sequence>
<evidence type="ECO:0000256" key="1">
    <source>
        <dbReference type="SAM" id="MobiDB-lite"/>
    </source>
</evidence>
<dbReference type="EMBL" id="JAPNKA010000001">
    <property type="protein sequence ID" value="MCY1078145.1"/>
    <property type="molecule type" value="Genomic_DNA"/>
</dbReference>
<feature type="compositionally biased region" description="Basic and acidic residues" evidence="1">
    <location>
        <begin position="1"/>
        <end position="13"/>
    </location>
</feature>
<keyword evidence="2" id="KW-1133">Transmembrane helix</keyword>
<accession>A0ABT4A947</accession>
<proteinExistence type="predicted"/>
<name>A0ABT4A947_9BACT</name>
<evidence type="ECO:0000313" key="4">
    <source>
        <dbReference type="Proteomes" id="UP001207654"/>
    </source>
</evidence>
<keyword evidence="2" id="KW-0812">Transmembrane</keyword>
<evidence type="ECO:0008006" key="5">
    <source>
        <dbReference type="Google" id="ProtNLM"/>
    </source>
</evidence>